<sequence length="520" mass="57797">MAELLGTVVGVVSLGLQVCSGLNAYLDGVQGHREETESTRPHCSSMGALVKQIEDVQRRNSASFSGSGGSSPSLQPVLARAQTELSLLNDYLNKVCAEASTPQTTIAQKIEGQKRKLPHPRPGLESPDMPFWTQALAAASDRAKSLVVDDLVLRRQRLKKAALNRLSPEHIDRMNLNGPSVLDRHTDEVLDLLENDGHDVPFGLNTRTHKSCQTIYHRIASMWDESLVVLLADAFYSRGFHEVDAPNARGFTPLMSTRNAGFALWLVQHGASLTSLVPETVGGYTATHAALSSARSRRLQQRRHKIHLQIMAATRSAIGEAPYLDACRCRCSLRGCHPYSILLKEHRRSTRASLQSGDMGTVINELELFLVYVTASLAALEGGHWGRGPLPRDLVSTWLRGSTFAVLPLRHTCGDNRWARYDEEEEVEEILEEDAVELRRLETLLVEFEEAVDDSGSSLTEFMQTLTERDVEGARSLGVYLRVDGCEEKCESKDVDYKIVDESAARMLRHYNDKLDMLIR</sequence>
<feature type="chain" id="PRO_5025014826" evidence="2">
    <location>
        <begin position="22"/>
        <end position="520"/>
    </location>
</feature>
<name>A0A5Q4BDF3_9PEZI</name>
<keyword evidence="1" id="KW-0175">Coiled coil</keyword>
<feature type="signal peptide" evidence="2">
    <location>
        <begin position="1"/>
        <end position="21"/>
    </location>
</feature>
<evidence type="ECO:0000313" key="3">
    <source>
        <dbReference type="EMBL" id="TQN64734.1"/>
    </source>
</evidence>
<reference evidence="3 4" key="1">
    <citation type="journal article" date="2019" name="Sci. Rep.">
        <title>Colletotrichum shisoi sp. nov., an anthracnose pathogen of Perilla frutescens in Japan: molecular phylogenetic, morphological and genomic evidence.</title>
        <authorList>
            <person name="Gan P."/>
            <person name="Tsushima A."/>
            <person name="Hiroyama R."/>
            <person name="Narusaka M."/>
            <person name="Takano Y."/>
            <person name="Narusaka Y."/>
            <person name="Kawaradani M."/>
            <person name="Damm U."/>
            <person name="Shirasu K."/>
        </authorList>
    </citation>
    <scope>NUCLEOTIDE SEQUENCE [LARGE SCALE GENOMIC DNA]</scope>
    <source>
        <strain evidence="3 4">PG-2018a</strain>
    </source>
</reference>
<evidence type="ECO:0000256" key="2">
    <source>
        <dbReference type="SAM" id="SignalP"/>
    </source>
</evidence>
<dbReference type="AlphaFoldDB" id="A0A5Q4BDF3"/>
<evidence type="ECO:0000313" key="4">
    <source>
        <dbReference type="Proteomes" id="UP000326340"/>
    </source>
</evidence>
<protein>
    <submittedName>
        <fullName evidence="3">Uncharacterized protein</fullName>
    </submittedName>
</protein>
<feature type="coiled-coil region" evidence="1">
    <location>
        <begin position="421"/>
        <end position="451"/>
    </location>
</feature>
<organism evidence="3 4">
    <name type="scientific">Colletotrichum shisoi</name>
    <dbReference type="NCBI Taxonomy" id="2078593"/>
    <lineage>
        <taxon>Eukaryota</taxon>
        <taxon>Fungi</taxon>
        <taxon>Dikarya</taxon>
        <taxon>Ascomycota</taxon>
        <taxon>Pezizomycotina</taxon>
        <taxon>Sordariomycetes</taxon>
        <taxon>Hypocreomycetidae</taxon>
        <taxon>Glomerellales</taxon>
        <taxon>Glomerellaceae</taxon>
        <taxon>Colletotrichum</taxon>
        <taxon>Colletotrichum destructivum species complex</taxon>
    </lineage>
</organism>
<comment type="caution">
    <text evidence="3">The sequence shown here is derived from an EMBL/GenBank/DDBJ whole genome shotgun (WGS) entry which is preliminary data.</text>
</comment>
<dbReference type="Proteomes" id="UP000326340">
    <property type="component" value="Unassembled WGS sequence"/>
</dbReference>
<evidence type="ECO:0000256" key="1">
    <source>
        <dbReference type="SAM" id="Coils"/>
    </source>
</evidence>
<proteinExistence type="predicted"/>
<gene>
    <name evidence="3" type="ORF">CSHISOI_10701</name>
</gene>
<keyword evidence="4" id="KW-1185">Reference proteome</keyword>
<dbReference type="EMBL" id="PUHP01002090">
    <property type="protein sequence ID" value="TQN64734.1"/>
    <property type="molecule type" value="Genomic_DNA"/>
</dbReference>
<dbReference type="OrthoDB" id="4850532at2759"/>
<accession>A0A5Q4BDF3</accession>
<keyword evidence="2" id="KW-0732">Signal</keyword>